<proteinExistence type="predicted"/>
<organism evidence="2">
    <name type="scientific">uncultured Sulfurovum sp</name>
    <dbReference type="NCBI Taxonomy" id="269237"/>
    <lineage>
        <taxon>Bacteria</taxon>
        <taxon>Pseudomonadati</taxon>
        <taxon>Campylobacterota</taxon>
        <taxon>Epsilonproteobacteria</taxon>
        <taxon>Campylobacterales</taxon>
        <taxon>Sulfurovaceae</taxon>
        <taxon>Sulfurovum</taxon>
        <taxon>environmental samples</taxon>
    </lineage>
</organism>
<keyword evidence="1" id="KW-0812">Transmembrane</keyword>
<evidence type="ECO:0000256" key="1">
    <source>
        <dbReference type="SAM" id="Phobius"/>
    </source>
</evidence>
<evidence type="ECO:0000313" key="2">
    <source>
        <dbReference type="EMBL" id="CAA6828248.1"/>
    </source>
</evidence>
<sequence>MYKNYIYKLLKYFLVIVILILITLFYFFNTKSGQKKTYSVLSYYLTKKAGFDVEVHELALRKFPHVTLNVLADEKYTVNIDGYLENIPHDFALDLNFNITSNCISTKICHIDDQIDIKGKITGKPKQIVVIGKGNILDGTAHLSLKQNKKVYENVRLELHDVNSTKLLKLLDQKALFNGSSDAIIHFDYLSKKSRVGTISYKVYDKNLYGVPTTLNAQVNIVDDNHTFTINAISDDGALYLTNGHYNKKTKQAHALYTLDITKLESFKKLLKQKYLGPFQLNGKIQYDNKQIDITGVSKSLGGTLDLKYDKKHVDVQLTNIPFRSFMQRIDTDTILDANTSGNITYDLEKKEMLAKTTLENIQFIPSKFIESLKKKFNINLATETFDTSTINASYKDNTFSSQITLANDKRHLILTDTQYDSKKKALDTFIELKMAGQLLSGDLYARLDEYITDDLYLKFSGKLNQYYHLKLDGLINQDLINMDYTLNSERLPSHIVTIEDIVSIRGHLNGPLNRLRIRGHGQALDGNVNFDTIKKGSKFENVHVNMADIHAKKLFTLLGAPELPNGKANINLVLEYLINEQKKGTLQYTLKNAHYKASPLTFHANVAIENLNHTYEANATLGNADITLRRGSYNERDASSEALYTINTKDLSEFEELLGYKYLNALFTMGKVKYNNKKFQIRGLSKTFGGAVDYFYKDDMLFMDLESISLRRFMLLFPYPHILDATLVGNINYDFNEKKILLNTALKNTKFLPSDLVDSLYEKADVNLLLETFHDSYLNASYQNHILTANLKLQNFISHFYLSNAIVNTKEKTVNAFFDFKMQKQEFSGKIFGSLDHPEINLNIQKLIRYQMDKQFDTYMGKGNRQIMDSMPMGTTAKDVAAGMGAGFMGMFF</sequence>
<dbReference type="AlphaFoldDB" id="A0A6S6U990"/>
<reference evidence="2" key="1">
    <citation type="submission" date="2020-01" db="EMBL/GenBank/DDBJ databases">
        <authorList>
            <person name="Meier V. D."/>
            <person name="Meier V D."/>
        </authorList>
    </citation>
    <scope>NUCLEOTIDE SEQUENCE</scope>
    <source>
        <strain evidence="2">HLG_WM_MAG_01</strain>
    </source>
</reference>
<protein>
    <submittedName>
        <fullName evidence="2">Uncharacterized protein</fullName>
    </submittedName>
</protein>
<dbReference type="EMBL" id="CACVAS010000170">
    <property type="protein sequence ID" value="CAA6828248.1"/>
    <property type="molecule type" value="Genomic_DNA"/>
</dbReference>
<keyword evidence="1" id="KW-0472">Membrane</keyword>
<keyword evidence="1" id="KW-1133">Transmembrane helix</keyword>
<accession>A0A6S6U990</accession>
<name>A0A6S6U990_9BACT</name>
<gene>
    <name evidence="2" type="ORF">HELGO_WM1918</name>
</gene>
<feature type="transmembrane region" description="Helical" evidence="1">
    <location>
        <begin position="12"/>
        <end position="28"/>
    </location>
</feature>